<organism evidence="1 2">
    <name type="scientific">Hyalella azteca</name>
    <name type="common">Amphipod</name>
    <dbReference type="NCBI Taxonomy" id="294128"/>
    <lineage>
        <taxon>Eukaryota</taxon>
        <taxon>Metazoa</taxon>
        <taxon>Ecdysozoa</taxon>
        <taxon>Arthropoda</taxon>
        <taxon>Crustacea</taxon>
        <taxon>Multicrustacea</taxon>
        <taxon>Malacostraca</taxon>
        <taxon>Eumalacostraca</taxon>
        <taxon>Peracarida</taxon>
        <taxon>Amphipoda</taxon>
        <taxon>Senticaudata</taxon>
        <taxon>Talitrida</taxon>
        <taxon>Talitroidea</taxon>
        <taxon>Hyalellidae</taxon>
        <taxon>Hyalella</taxon>
    </lineage>
</organism>
<evidence type="ECO:0000313" key="1">
    <source>
        <dbReference type="Proteomes" id="UP000694843"/>
    </source>
</evidence>
<sequence length="284" mass="32726">MLSRLKLEPEKNSKIQEIKERLDAVSKKCSSLEAQTRKLMPPDERWIITSSADSELAVASLIEKRRPSRLVVVSTHTSPISGLYDLLSRLAARYTGNISLLPLDSFWGLAGQSDRTLSYLWSYCSFRNKLTAVYGSHKQIWEHWKEFGTACDYNFRFDCYADYRLINDWTLRRIENVCCVTRTSSEISEILSKFVVTRWHFPDLGDEDVNWMSSILAEYSNYHPVRELVLPRDQLTDAGARQLFQKVPTIEMLYHEPDAPHLESACPSSAECVKLTITNILHWA</sequence>
<evidence type="ECO:0000313" key="3">
    <source>
        <dbReference type="RefSeq" id="XP_047735943.1"/>
    </source>
</evidence>
<evidence type="ECO:0000313" key="2">
    <source>
        <dbReference type="RefSeq" id="XP_018012818.1"/>
    </source>
</evidence>
<proteinExistence type="predicted"/>
<reference evidence="2 3" key="1">
    <citation type="submission" date="2025-04" db="UniProtKB">
        <authorList>
            <consortium name="RefSeq"/>
        </authorList>
    </citation>
    <scope>IDENTIFICATION</scope>
    <source>
        <tissue evidence="2 3">Whole organism</tissue>
    </source>
</reference>
<dbReference type="RefSeq" id="XP_047735943.1">
    <property type="nucleotide sequence ID" value="XM_047879987.1"/>
</dbReference>
<dbReference type="AlphaFoldDB" id="A0A8B7NGR1"/>
<dbReference type="GeneID" id="108669896"/>
<gene>
    <name evidence="2 3" type="primary">LOC108669896</name>
</gene>
<dbReference type="RefSeq" id="XP_018012818.1">
    <property type="nucleotide sequence ID" value="XM_018157329.2"/>
</dbReference>
<dbReference type="Proteomes" id="UP000694843">
    <property type="component" value="Unplaced"/>
</dbReference>
<protein>
    <submittedName>
        <fullName evidence="2 3">Uncharacterized protein LOC108669896</fullName>
    </submittedName>
</protein>
<dbReference type="KEGG" id="hazt:108669896"/>
<keyword evidence="1" id="KW-1185">Reference proteome</keyword>
<name>A0A8B7NGR1_HYAAZ</name>
<accession>A0A8B7NGR1</accession>
<dbReference type="OrthoDB" id="654191at2759"/>